<feature type="domain" description="Nudix hydrolase" evidence="5">
    <location>
        <begin position="2"/>
        <end position="135"/>
    </location>
</feature>
<dbReference type="GO" id="GO:0016787">
    <property type="term" value="F:hydrolase activity"/>
    <property type="evidence" value="ECO:0007669"/>
    <property type="project" value="UniProtKB-KW"/>
</dbReference>
<dbReference type="PANTHER" id="PTHR43046">
    <property type="entry name" value="GDP-MANNOSE MANNOSYL HYDROLASE"/>
    <property type="match status" value="1"/>
</dbReference>
<dbReference type="RefSeq" id="WP_097061589.1">
    <property type="nucleotide sequence ID" value="NZ_BMLC01000004.1"/>
</dbReference>
<evidence type="ECO:0000313" key="6">
    <source>
        <dbReference type="EMBL" id="SOE72517.1"/>
    </source>
</evidence>
<dbReference type="PROSITE" id="PS51462">
    <property type="entry name" value="NUDIX"/>
    <property type="match status" value="1"/>
</dbReference>
<dbReference type="SUPFAM" id="SSF55811">
    <property type="entry name" value="Nudix"/>
    <property type="match status" value="1"/>
</dbReference>
<dbReference type="CDD" id="cd02883">
    <property type="entry name" value="NUDIX_Hydrolase"/>
    <property type="match status" value="1"/>
</dbReference>
<evidence type="ECO:0000256" key="4">
    <source>
        <dbReference type="RuleBase" id="RU003476"/>
    </source>
</evidence>
<name>A0A2C9A0T4_9MICO</name>
<accession>A0A2C9A0T4</accession>
<comment type="cofactor">
    <cofactor evidence="1">
        <name>Mg(2+)</name>
        <dbReference type="ChEBI" id="CHEBI:18420"/>
    </cofactor>
</comment>
<dbReference type="OrthoDB" id="9804442at2"/>
<dbReference type="InterPro" id="IPR020084">
    <property type="entry name" value="NUDIX_hydrolase_CS"/>
</dbReference>
<dbReference type="InterPro" id="IPR015797">
    <property type="entry name" value="NUDIX_hydrolase-like_dom_sf"/>
</dbReference>
<protein>
    <submittedName>
        <fullName evidence="6">ADP-ribose pyrophosphatase YjhB, NUDIX family</fullName>
    </submittedName>
</protein>
<keyword evidence="7" id="KW-1185">Reference proteome</keyword>
<comment type="similarity">
    <text evidence="2 4">Belongs to the Nudix hydrolase family.</text>
</comment>
<evidence type="ECO:0000313" key="7">
    <source>
        <dbReference type="Proteomes" id="UP000219440"/>
    </source>
</evidence>
<organism evidence="6 7">
    <name type="scientific">Salinibacterium xinjiangense</name>
    <dbReference type="NCBI Taxonomy" id="386302"/>
    <lineage>
        <taxon>Bacteria</taxon>
        <taxon>Bacillati</taxon>
        <taxon>Actinomycetota</taxon>
        <taxon>Actinomycetes</taxon>
        <taxon>Micrococcales</taxon>
        <taxon>Microbacteriaceae</taxon>
        <taxon>Salinibacterium</taxon>
    </lineage>
</organism>
<evidence type="ECO:0000256" key="1">
    <source>
        <dbReference type="ARBA" id="ARBA00001946"/>
    </source>
</evidence>
<evidence type="ECO:0000259" key="5">
    <source>
        <dbReference type="PROSITE" id="PS51462"/>
    </source>
</evidence>
<dbReference type="PANTHER" id="PTHR43046:SF2">
    <property type="entry name" value="8-OXO-DGTP DIPHOSPHATASE-RELATED"/>
    <property type="match status" value="1"/>
</dbReference>
<dbReference type="AlphaFoldDB" id="A0A2C9A0T4"/>
<dbReference type="InterPro" id="IPR000086">
    <property type="entry name" value="NUDIX_hydrolase_dom"/>
</dbReference>
<evidence type="ECO:0000256" key="3">
    <source>
        <dbReference type="ARBA" id="ARBA00022801"/>
    </source>
</evidence>
<gene>
    <name evidence="6" type="ORF">SAMN06296378_2525</name>
</gene>
<proteinExistence type="inferred from homology"/>
<dbReference type="Gene3D" id="3.90.79.10">
    <property type="entry name" value="Nucleoside Triphosphate Pyrophosphohydrolase"/>
    <property type="match status" value="1"/>
</dbReference>
<dbReference type="EMBL" id="OCST01000005">
    <property type="protein sequence ID" value="SOE72517.1"/>
    <property type="molecule type" value="Genomic_DNA"/>
</dbReference>
<dbReference type="Proteomes" id="UP000219440">
    <property type="component" value="Unassembled WGS sequence"/>
</dbReference>
<dbReference type="PRINTS" id="PR00502">
    <property type="entry name" value="NUDIXFAMILY"/>
</dbReference>
<sequence length="140" mass="15167">MDIRVGAYGVIVVDGAILLTYWHEGGKWSLPGGGIEEGEQPMDAAIREIREETGFTASLERLLNADSIVIPGHARLGLAGVSLHSFRIVYEARIIAGELTHEVDGSSNEARWFALAEVQDLPRVSLVDVGLKAFREGQPS</sequence>
<reference evidence="6 7" key="1">
    <citation type="submission" date="2017-09" db="EMBL/GenBank/DDBJ databases">
        <authorList>
            <person name="Ehlers B."/>
            <person name="Leendertz F.H."/>
        </authorList>
    </citation>
    <scope>NUCLEOTIDE SEQUENCE [LARGE SCALE GENOMIC DNA]</scope>
    <source>
        <strain evidence="6 7">CGMCC 1.05381</strain>
    </source>
</reference>
<dbReference type="Pfam" id="PF00293">
    <property type="entry name" value="NUDIX"/>
    <property type="match status" value="1"/>
</dbReference>
<dbReference type="PROSITE" id="PS00893">
    <property type="entry name" value="NUDIX_BOX"/>
    <property type="match status" value="1"/>
</dbReference>
<keyword evidence="3 4" id="KW-0378">Hydrolase</keyword>
<evidence type="ECO:0000256" key="2">
    <source>
        <dbReference type="ARBA" id="ARBA00005582"/>
    </source>
</evidence>
<dbReference type="InterPro" id="IPR020476">
    <property type="entry name" value="Nudix_hydrolase"/>
</dbReference>